<dbReference type="AlphaFoldDB" id="A0A0F3GZ57"/>
<evidence type="ECO:0000256" key="1">
    <source>
        <dbReference type="SAM" id="Phobius"/>
    </source>
</evidence>
<keyword evidence="1" id="KW-0812">Transmembrane</keyword>
<keyword evidence="1" id="KW-1133">Transmembrane helix</keyword>
<name>A0A0F3GZ57_9BACT</name>
<dbReference type="EMBL" id="LACI01000252">
    <property type="protein sequence ID" value="KJU87254.1"/>
    <property type="molecule type" value="Genomic_DNA"/>
</dbReference>
<protein>
    <submittedName>
        <fullName evidence="2">Membrane protein</fullName>
    </submittedName>
</protein>
<dbReference type="Proteomes" id="UP000033423">
    <property type="component" value="Unassembled WGS sequence"/>
</dbReference>
<feature type="transmembrane region" description="Helical" evidence="1">
    <location>
        <begin position="57"/>
        <end position="78"/>
    </location>
</feature>
<keyword evidence="1" id="KW-0472">Membrane</keyword>
<evidence type="ECO:0000313" key="2">
    <source>
        <dbReference type="EMBL" id="KJU87254.1"/>
    </source>
</evidence>
<proteinExistence type="predicted"/>
<keyword evidence="3" id="KW-1185">Reference proteome</keyword>
<sequence length="79" mass="8569">MLIRLPMSISHIRNMLSQLPLTIFVPSILIATLETLSPCPLSVLIRLPVAISHMHSLLSSLPLTIFVPLGLIATLSTLS</sequence>
<organism evidence="2 3">
    <name type="scientific">Candidatus Magnetobacterium bavaricum</name>
    <dbReference type="NCBI Taxonomy" id="29290"/>
    <lineage>
        <taxon>Bacteria</taxon>
        <taxon>Pseudomonadati</taxon>
        <taxon>Nitrospirota</taxon>
        <taxon>Thermodesulfovibrionia</taxon>
        <taxon>Thermodesulfovibrionales</taxon>
        <taxon>Candidatus Magnetobacteriaceae</taxon>
        <taxon>Candidatus Magnetobacterium</taxon>
    </lineage>
</organism>
<gene>
    <name evidence="2" type="ORF">MBAV_000553</name>
</gene>
<evidence type="ECO:0000313" key="3">
    <source>
        <dbReference type="Proteomes" id="UP000033423"/>
    </source>
</evidence>
<accession>A0A0F3GZ57</accession>
<reference evidence="2 3" key="1">
    <citation type="submission" date="2015-02" db="EMBL/GenBank/DDBJ databases">
        <title>Single-cell genomics of uncultivated deep-branching MTB reveals a conserved set of magnetosome genes.</title>
        <authorList>
            <person name="Kolinko S."/>
            <person name="Richter M."/>
            <person name="Glockner F.O."/>
            <person name="Brachmann A."/>
            <person name="Schuler D."/>
        </authorList>
    </citation>
    <scope>NUCLEOTIDE SEQUENCE [LARGE SCALE GENOMIC DNA]</scope>
    <source>
        <strain evidence="2">TM-1</strain>
    </source>
</reference>
<comment type="caution">
    <text evidence="2">The sequence shown here is derived from an EMBL/GenBank/DDBJ whole genome shotgun (WGS) entry which is preliminary data.</text>
</comment>
<feature type="transmembrane region" description="Helical" evidence="1">
    <location>
        <begin position="21"/>
        <end position="45"/>
    </location>
</feature>